<comment type="caution">
    <text evidence="6">The sequence shown here is derived from an EMBL/GenBank/DDBJ whole genome shotgun (WGS) entry which is preliminary data.</text>
</comment>
<keyword evidence="3" id="KW-0813">Transport</keyword>
<dbReference type="Gene3D" id="2.170.130.10">
    <property type="entry name" value="TonB-dependent receptor, plug domain"/>
    <property type="match status" value="1"/>
</dbReference>
<keyword evidence="3" id="KW-0812">Transmembrane</keyword>
<evidence type="ECO:0000256" key="3">
    <source>
        <dbReference type="PROSITE-ProRule" id="PRU01360"/>
    </source>
</evidence>
<evidence type="ECO:0000313" key="6">
    <source>
        <dbReference type="EMBL" id="OYX33709.1"/>
    </source>
</evidence>
<evidence type="ECO:0000256" key="4">
    <source>
        <dbReference type="SAM" id="SignalP"/>
    </source>
</evidence>
<organism evidence="6 7">
    <name type="scientific">Brevundimonas subvibrioides</name>
    <dbReference type="NCBI Taxonomy" id="74313"/>
    <lineage>
        <taxon>Bacteria</taxon>
        <taxon>Pseudomonadati</taxon>
        <taxon>Pseudomonadota</taxon>
        <taxon>Alphaproteobacteria</taxon>
        <taxon>Caulobacterales</taxon>
        <taxon>Caulobacteraceae</taxon>
        <taxon>Brevundimonas</taxon>
    </lineage>
</organism>
<evidence type="ECO:0000313" key="7">
    <source>
        <dbReference type="Proteomes" id="UP000215595"/>
    </source>
</evidence>
<dbReference type="GO" id="GO:0006811">
    <property type="term" value="P:monoatomic ion transport"/>
    <property type="evidence" value="ECO:0007669"/>
    <property type="project" value="UniProtKB-KW"/>
</dbReference>
<dbReference type="AlphaFoldDB" id="A0A258FNK4"/>
<feature type="chain" id="PRO_5012175090" description="TonB-dependent receptor plug domain-containing protein" evidence="4">
    <location>
        <begin position="34"/>
        <end position="247"/>
    </location>
</feature>
<evidence type="ECO:0000259" key="5">
    <source>
        <dbReference type="Pfam" id="PF07715"/>
    </source>
</evidence>
<feature type="signal peptide" evidence="4">
    <location>
        <begin position="1"/>
        <end position="33"/>
    </location>
</feature>
<comment type="subcellular location">
    <subcellularLocation>
        <location evidence="3">Cell outer membrane</location>
        <topology evidence="3">Multi-pass membrane protein</topology>
    </subcellularLocation>
</comment>
<dbReference type="Pfam" id="PF07715">
    <property type="entry name" value="Plug"/>
    <property type="match status" value="1"/>
</dbReference>
<gene>
    <name evidence="6" type="ORF">B7Z01_08120</name>
</gene>
<feature type="domain" description="TonB-dependent receptor plug" evidence="5">
    <location>
        <begin position="59"/>
        <end position="156"/>
    </location>
</feature>
<keyword evidence="3" id="KW-0472">Membrane</keyword>
<keyword evidence="3" id="KW-1134">Transmembrane beta strand</keyword>
<dbReference type="EMBL" id="NCEB01000014">
    <property type="protein sequence ID" value="OYX33709.1"/>
    <property type="molecule type" value="Genomic_DNA"/>
</dbReference>
<dbReference type="Proteomes" id="UP000215595">
    <property type="component" value="Unassembled WGS sequence"/>
</dbReference>
<dbReference type="SUPFAM" id="SSF56935">
    <property type="entry name" value="Porins"/>
    <property type="match status" value="1"/>
</dbReference>
<dbReference type="PROSITE" id="PS52016">
    <property type="entry name" value="TONB_DEPENDENT_REC_3"/>
    <property type="match status" value="1"/>
</dbReference>
<dbReference type="InterPro" id="IPR012910">
    <property type="entry name" value="Plug_dom"/>
</dbReference>
<sequence length="247" mass="26652">MMSQTNRAHGTRTVILAGVAFAALASVAAPASAQDAPGGQEASAVEDIVVTARRREEALQDVPIAVTAFTEEALQNQQIEDLIDVARYTPGVQIQQAFGRDGDRPVIRGASNILTGDGKVGIFLDGVPWFGDFSTLDLDLAQRVEVIRGPQSAVGGCRRLDPLLPQRRSRFAFPDLAAAGGRQQLLPDHPAVLLRRDSGADQLCAEHRSDPGARDRARGRTLGRRRELGHRRLGLCPVLSGRSERRL</sequence>
<comment type="similarity">
    <text evidence="3">Belongs to the TonB-dependent receptor family.</text>
</comment>
<evidence type="ECO:0000256" key="2">
    <source>
        <dbReference type="ARBA" id="ARBA00023077"/>
    </source>
</evidence>
<keyword evidence="2" id="KW-0798">TonB box</keyword>
<dbReference type="InterPro" id="IPR039426">
    <property type="entry name" value="TonB-dep_rcpt-like"/>
</dbReference>
<dbReference type="PANTHER" id="PTHR32552:SF81">
    <property type="entry name" value="TONB-DEPENDENT OUTER MEMBRANE RECEPTOR"/>
    <property type="match status" value="1"/>
</dbReference>
<dbReference type="GO" id="GO:0009279">
    <property type="term" value="C:cell outer membrane"/>
    <property type="evidence" value="ECO:0007669"/>
    <property type="project" value="UniProtKB-SubCell"/>
</dbReference>
<dbReference type="InterPro" id="IPR037066">
    <property type="entry name" value="Plug_dom_sf"/>
</dbReference>
<dbReference type="PANTHER" id="PTHR32552">
    <property type="entry name" value="FERRICHROME IRON RECEPTOR-RELATED"/>
    <property type="match status" value="1"/>
</dbReference>
<name>A0A258FNK4_9CAUL</name>
<proteinExistence type="inferred from homology"/>
<accession>A0A258FNK4</accession>
<reference evidence="6 7" key="1">
    <citation type="submission" date="2017-03" db="EMBL/GenBank/DDBJ databases">
        <title>Lifting the veil on microbial sulfur biogeochemistry in mining wastewaters.</title>
        <authorList>
            <person name="Kantor R.S."/>
            <person name="Colenbrander Nelson T."/>
            <person name="Marshall S."/>
            <person name="Bennett D."/>
            <person name="Apte S."/>
            <person name="Camacho D."/>
            <person name="Thomas B.C."/>
            <person name="Warren L.A."/>
            <person name="Banfield J.F."/>
        </authorList>
    </citation>
    <scope>NUCLEOTIDE SEQUENCE [LARGE SCALE GENOMIC DNA]</scope>
    <source>
        <strain evidence="6">32-69-9</strain>
    </source>
</reference>
<keyword evidence="3" id="KW-0998">Cell outer membrane</keyword>
<keyword evidence="1" id="KW-0406">Ion transport</keyword>
<keyword evidence="4" id="KW-0732">Signal</keyword>
<evidence type="ECO:0000256" key="1">
    <source>
        <dbReference type="ARBA" id="ARBA00023065"/>
    </source>
</evidence>
<protein>
    <recommendedName>
        <fullName evidence="5">TonB-dependent receptor plug domain-containing protein</fullName>
    </recommendedName>
</protein>